<dbReference type="HAMAP" id="MF_01209">
    <property type="entry name" value="CPSase_S_chain"/>
    <property type="match status" value="1"/>
</dbReference>
<feature type="active site" evidence="11">
    <location>
        <position position="354"/>
    </location>
</feature>
<feature type="binding site" evidence="11">
    <location>
        <position position="269"/>
    </location>
    <ligand>
        <name>L-glutamine</name>
        <dbReference type="ChEBI" id="CHEBI:58359"/>
    </ligand>
</feature>
<name>A0A1B9F8N1_9BACT</name>
<organism evidence="13 14">
    <name type="scientific">Dissulfuribacter thermophilus</name>
    <dbReference type="NCBI Taxonomy" id="1156395"/>
    <lineage>
        <taxon>Bacteria</taxon>
        <taxon>Pseudomonadati</taxon>
        <taxon>Thermodesulfobacteriota</taxon>
        <taxon>Dissulfuribacteria</taxon>
        <taxon>Dissulfuribacterales</taxon>
        <taxon>Dissulfuribacteraceae</taxon>
        <taxon>Dissulfuribacter</taxon>
    </lineage>
</organism>
<dbReference type="Gene3D" id="3.50.30.20">
    <property type="entry name" value="Carbamoyl-phosphate synthase small subunit, N-terminal domain"/>
    <property type="match status" value="1"/>
</dbReference>
<feature type="binding site" evidence="11">
    <location>
        <position position="310"/>
    </location>
    <ligand>
        <name>L-glutamine</name>
        <dbReference type="ChEBI" id="CHEBI:58359"/>
    </ligand>
</feature>
<dbReference type="InterPro" id="IPR029062">
    <property type="entry name" value="Class_I_gatase-like"/>
</dbReference>
<dbReference type="CDD" id="cd01744">
    <property type="entry name" value="GATase1_CPSase"/>
    <property type="match status" value="1"/>
</dbReference>
<evidence type="ECO:0000259" key="12">
    <source>
        <dbReference type="SMART" id="SM01097"/>
    </source>
</evidence>
<dbReference type="GO" id="GO:0005524">
    <property type="term" value="F:ATP binding"/>
    <property type="evidence" value="ECO:0007669"/>
    <property type="project" value="UniProtKB-UniRule"/>
</dbReference>
<dbReference type="UniPathway" id="UPA00068">
    <property type="reaction ID" value="UER00171"/>
</dbReference>
<evidence type="ECO:0000256" key="1">
    <source>
        <dbReference type="ARBA" id="ARBA00004812"/>
    </source>
</evidence>
<proteinExistence type="inferred from homology"/>
<dbReference type="GO" id="GO:0044205">
    <property type="term" value="P:'de novo' UMP biosynthetic process"/>
    <property type="evidence" value="ECO:0007669"/>
    <property type="project" value="UniProtKB-UniRule"/>
</dbReference>
<keyword evidence="11" id="KW-0055">Arginine biosynthesis</keyword>
<comment type="pathway">
    <text evidence="2 11">Amino-acid biosynthesis; L-arginine biosynthesis; carbamoyl phosphate from bicarbonate: step 1/1.</text>
</comment>
<dbReference type="NCBIfam" id="TIGR01368">
    <property type="entry name" value="CPSaseIIsmall"/>
    <property type="match status" value="1"/>
</dbReference>
<evidence type="ECO:0000256" key="4">
    <source>
        <dbReference type="ARBA" id="ARBA00022598"/>
    </source>
</evidence>
<evidence type="ECO:0000256" key="10">
    <source>
        <dbReference type="ARBA" id="ARBA00049285"/>
    </source>
</evidence>
<dbReference type="AlphaFoldDB" id="A0A1B9F8N1"/>
<comment type="similarity">
    <text evidence="3 11">Belongs to the CarA family.</text>
</comment>
<dbReference type="PRINTS" id="PR00099">
    <property type="entry name" value="CPSGATASE"/>
</dbReference>
<evidence type="ECO:0000313" key="13">
    <source>
        <dbReference type="EMBL" id="OCC16287.1"/>
    </source>
</evidence>
<keyword evidence="6 11" id="KW-0067">ATP-binding</keyword>
<comment type="pathway">
    <text evidence="1 11">Pyrimidine metabolism; UMP biosynthesis via de novo pathway; (S)-dihydroorotate from bicarbonate: step 1/3.</text>
</comment>
<feature type="active site" description="Nucleophile" evidence="11">
    <location>
        <position position="268"/>
    </location>
</feature>
<dbReference type="InterPro" id="IPR006274">
    <property type="entry name" value="CarbamoylP_synth_ssu"/>
</dbReference>
<feature type="binding site" evidence="11">
    <location>
        <position position="272"/>
    </location>
    <ligand>
        <name>L-glutamine</name>
        <dbReference type="ChEBI" id="CHEBI:58359"/>
    </ligand>
</feature>
<protein>
    <recommendedName>
        <fullName evidence="11">Carbamoyl phosphate synthase small chain</fullName>
        <ecNumber evidence="11">6.3.5.5</ecNumber>
    </recommendedName>
    <alternativeName>
        <fullName evidence="11">Carbamoyl phosphate synthetase glutamine chain</fullName>
    </alternativeName>
</protein>
<comment type="subunit">
    <text evidence="11">Composed of two chains; the small (or glutamine) chain promotes the hydrolysis of glutamine to ammonia, which is used by the large (or ammonia) chain to synthesize carbamoyl phosphate. Tetramer of heterodimers (alpha,beta)4.</text>
</comment>
<feature type="domain" description="Carbamoyl-phosphate synthase small subunit N-terminal" evidence="12">
    <location>
        <begin position="1"/>
        <end position="131"/>
    </location>
</feature>
<keyword evidence="8 11" id="KW-0665">Pyrimidine biosynthesis</keyword>
<dbReference type="GO" id="GO:0006541">
    <property type="term" value="P:glutamine metabolic process"/>
    <property type="evidence" value="ECO:0007669"/>
    <property type="project" value="InterPro"/>
</dbReference>
<dbReference type="PANTHER" id="PTHR43418:SF7">
    <property type="entry name" value="CARBAMOYL-PHOSPHATE SYNTHASE SMALL CHAIN"/>
    <property type="match status" value="1"/>
</dbReference>
<dbReference type="PRINTS" id="PR00096">
    <property type="entry name" value="GATASE"/>
</dbReference>
<dbReference type="InterPro" id="IPR002474">
    <property type="entry name" value="CarbamoylP_synth_ssu_N"/>
</dbReference>
<feature type="binding site" evidence="11">
    <location>
        <position position="45"/>
    </location>
    <ligand>
        <name>L-glutamine</name>
        <dbReference type="ChEBI" id="CHEBI:58359"/>
    </ligand>
</feature>
<evidence type="ECO:0000256" key="9">
    <source>
        <dbReference type="ARBA" id="ARBA00048816"/>
    </source>
</evidence>
<dbReference type="NCBIfam" id="NF009475">
    <property type="entry name" value="PRK12838.1"/>
    <property type="match status" value="1"/>
</dbReference>
<evidence type="ECO:0000256" key="3">
    <source>
        <dbReference type="ARBA" id="ARBA00007800"/>
    </source>
</evidence>
<dbReference type="SMART" id="SM01097">
    <property type="entry name" value="CPSase_sm_chain"/>
    <property type="match status" value="1"/>
</dbReference>
<dbReference type="InterPro" id="IPR017926">
    <property type="entry name" value="GATASE"/>
</dbReference>
<keyword evidence="4 11" id="KW-0436">Ligase</keyword>
<feature type="binding site" evidence="11">
    <location>
        <position position="241"/>
    </location>
    <ligand>
        <name>L-glutamine</name>
        <dbReference type="ChEBI" id="CHEBI:58359"/>
    </ligand>
</feature>
<dbReference type="SUPFAM" id="SSF52021">
    <property type="entry name" value="Carbamoyl phosphate synthetase, small subunit N-terminal domain"/>
    <property type="match status" value="1"/>
</dbReference>
<comment type="caution">
    <text evidence="13">The sequence shown here is derived from an EMBL/GenBank/DDBJ whole genome shotgun (WGS) entry which is preliminary data.</text>
</comment>
<dbReference type="EMBL" id="MAGO01000001">
    <property type="protein sequence ID" value="OCC16287.1"/>
    <property type="molecule type" value="Genomic_DNA"/>
</dbReference>
<comment type="catalytic activity">
    <reaction evidence="9 11">
        <text>hydrogencarbonate + L-glutamine + 2 ATP + H2O = carbamoyl phosphate + L-glutamate + 2 ADP + phosphate + 2 H(+)</text>
        <dbReference type="Rhea" id="RHEA:18633"/>
        <dbReference type="ChEBI" id="CHEBI:15377"/>
        <dbReference type="ChEBI" id="CHEBI:15378"/>
        <dbReference type="ChEBI" id="CHEBI:17544"/>
        <dbReference type="ChEBI" id="CHEBI:29985"/>
        <dbReference type="ChEBI" id="CHEBI:30616"/>
        <dbReference type="ChEBI" id="CHEBI:43474"/>
        <dbReference type="ChEBI" id="CHEBI:58228"/>
        <dbReference type="ChEBI" id="CHEBI:58359"/>
        <dbReference type="ChEBI" id="CHEBI:456216"/>
        <dbReference type="EC" id="6.3.5.5"/>
    </reaction>
</comment>
<feature type="binding site" evidence="11">
    <location>
        <position position="312"/>
    </location>
    <ligand>
        <name>L-glutamine</name>
        <dbReference type="ChEBI" id="CHEBI:58359"/>
    </ligand>
</feature>
<keyword evidence="11" id="KW-0028">Amino-acid biosynthesis</keyword>
<dbReference type="EC" id="6.3.5.5" evidence="11"/>
<evidence type="ECO:0000256" key="6">
    <source>
        <dbReference type="ARBA" id="ARBA00022840"/>
    </source>
</evidence>
<reference evidence="13 14" key="1">
    <citation type="submission" date="2016-06" db="EMBL/GenBank/DDBJ databases">
        <title>Respiratory ammonification of nitrate coupled to the oxidation of elemental sulfur in deep-sea autotrophic thermophilic bacteria.</title>
        <authorList>
            <person name="Slobodkina G.B."/>
            <person name="Mardanov A.V."/>
            <person name="Ravin N.V."/>
            <person name="Frolova A.A."/>
            <person name="Viryasiv M.B."/>
            <person name="Chernyh N.A."/>
            <person name="Bonch-Osmolovskaya E.A."/>
            <person name="Slobodkin A.I."/>
        </authorList>
    </citation>
    <scope>NUCLEOTIDE SEQUENCE [LARGE SCALE GENOMIC DNA]</scope>
    <source>
        <strain evidence="13 14">S69</strain>
    </source>
</reference>
<evidence type="ECO:0000256" key="5">
    <source>
        <dbReference type="ARBA" id="ARBA00022741"/>
    </source>
</evidence>
<keyword evidence="7 11" id="KW-0315">Glutamine amidotransferase</keyword>
<dbReference type="GO" id="GO:0004359">
    <property type="term" value="F:glutaminase activity"/>
    <property type="evidence" value="ECO:0007669"/>
    <property type="project" value="RHEA"/>
</dbReference>
<dbReference type="STRING" id="1156395.DBT_0104"/>
<dbReference type="GO" id="GO:0006526">
    <property type="term" value="P:L-arginine biosynthetic process"/>
    <property type="evidence" value="ECO:0007669"/>
    <property type="project" value="UniProtKB-UniRule"/>
</dbReference>
<keyword evidence="5 11" id="KW-0547">Nucleotide-binding</keyword>
<dbReference type="UniPathway" id="UPA00070">
    <property type="reaction ID" value="UER00115"/>
</dbReference>
<dbReference type="OrthoDB" id="9804328at2"/>
<feature type="region of interest" description="CPSase" evidence="11">
    <location>
        <begin position="1"/>
        <end position="192"/>
    </location>
</feature>
<dbReference type="SUPFAM" id="SSF52317">
    <property type="entry name" value="Class I glutamine amidotransferase-like"/>
    <property type="match status" value="1"/>
</dbReference>
<comment type="catalytic activity">
    <reaction evidence="10 11">
        <text>L-glutamine + H2O = L-glutamate + NH4(+)</text>
        <dbReference type="Rhea" id="RHEA:15889"/>
        <dbReference type="ChEBI" id="CHEBI:15377"/>
        <dbReference type="ChEBI" id="CHEBI:28938"/>
        <dbReference type="ChEBI" id="CHEBI:29985"/>
        <dbReference type="ChEBI" id="CHEBI:58359"/>
    </reaction>
</comment>
<dbReference type="Proteomes" id="UP000093080">
    <property type="component" value="Unassembled WGS sequence"/>
</dbReference>
<dbReference type="PROSITE" id="PS51273">
    <property type="entry name" value="GATASE_TYPE_1"/>
    <property type="match status" value="1"/>
</dbReference>
<feature type="binding site" evidence="11">
    <location>
        <position position="243"/>
    </location>
    <ligand>
        <name>L-glutamine</name>
        <dbReference type="ChEBI" id="CHEBI:58359"/>
    </ligand>
</feature>
<keyword evidence="14" id="KW-1185">Reference proteome</keyword>
<comment type="function">
    <text evidence="11">Small subunit of the glutamine-dependent carbamoyl phosphate synthetase (CPSase). CPSase catalyzes the formation of carbamoyl phosphate from the ammonia moiety of glutamine, carbonate, and phosphate donated by ATP, constituting the first step of 2 biosynthetic pathways, one leading to arginine and/or urea and the other to pyrimidine nucleotides. The small subunit (glutamine amidotransferase) binds and cleaves glutamine to supply the large subunit with the substrate ammonia.</text>
</comment>
<dbReference type="InterPro" id="IPR036480">
    <property type="entry name" value="CarbP_synth_ssu_N_sf"/>
</dbReference>
<feature type="active site" evidence="11">
    <location>
        <position position="352"/>
    </location>
</feature>
<dbReference type="PATRIC" id="fig|1156395.6.peg.104"/>
<gene>
    <name evidence="11" type="primary">carA</name>
    <name evidence="13" type="ORF">DBT_0104</name>
</gene>
<feature type="binding site" evidence="11">
    <location>
        <position position="313"/>
    </location>
    <ligand>
        <name>L-glutamine</name>
        <dbReference type="ChEBI" id="CHEBI:58359"/>
    </ligand>
</feature>
<evidence type="ECO:0000256" key="7">
    <source>
        <dbReference type="ARBA" id="ARBA00022962"/>
    </source>
</evidence>
<accession>A0A1B9F8N1</accession>
<dbReference type="GO" id="GO:0006207">
    <property type="term" value="P:'de novo' pyrimidine nucleobase biosynthetic process"/>
    <property type="evidence" value="ECO:0007669"/>
    <property type="project" value="InterPro"/>
</dbReference>
<dbReference type="PRINTS" id="PR00097">
    <property type="entry name" value="ANTSNTHASEII"/>
</dbReference>
<evidence type="ECO:0000256" key="2">
    <source>
        <dbReference type="ARBA" id="ARBA00005077"/>
    </source>
</evidence>
<dbReference type="RefSeq" id="WP_067615369.1">
    <property type="nucleotide sequence ID" value="NZ_MAGO01000001.1"/>
</dbReference>
<dbReference type="PANTHER" id="PTHR43418">
    <property type="entry name" value="MULTIFUNCTIONAL TRYPTOPHAN BIOSYNTHESIS PROTEIN-RELATED"/>
    <property type="match status" value="1"/>
</dbReference>
<dbReference type="FunFam" id="3.50.30.20:FF:000001">
    <property type="entry name" value="Carbamoyl-phosphate synthase small chain"/>
    <property type="match status" value="1"/>
</dbReference>
<sequence length="378" mass="42074">MKALIAFEDGKVFEGKSFTGPGEAVGEVVFNTAMTGYQEVLTDPSYKGQIVTMTYPLIGNYGVNSQDIESSGIHLEAFVMREYEAEYSNWRAEKSLKDYLIENGKLGIHQVDTRAITRHIRLKGAMKAVISTEISDPEELVRRAKEAPGLEGRDLVKEVTTKNHYSWIEDRPVEIILPTKPSSPNQSINNKWRIACIDCGLKFNQLRLFVKRGVEPIVFPCTASPEEILSISPHGCFVSNGPGDPAALQYIVDTVRSLLGKVPIFGICLGHQILGQALGANTYKLKFGHHGANQPVKDLETGKIEITSQNHGFAVDERTLQDGVKVTHVNLNDNTVEGIEAKDLCAFSVQYHPENAPGPHDSEYLFDRFLQKIRTFWE</sequence>
<evidence type="ECO:0000256" key="8">
    <source>
        <dbReference type="ARBA" id="ARBA00022975"/>
    </source>
</evidence>
<evidence type="ECO:0000256" key="11">
    <source>
        <dbReference type="HAMAP-Rule" id="MF_01209"/>
    </source>
</evidence>
<dbReference type="Pfam" id="PF00988">
    <property type="entry name" value="CPSase_sm_chain"/>
    <property type="match status" value="1"/>
</dbReference>
<dbReference type="InterPro" id="IPR050472">
    <property type="entry name" value="Anth_synth/Amidotransfase"/>
</dbReference>
<dbReference type="GO" id="GO:0004088">
    <property type="term" value="F:carbamoyl-phosphate synthase (glutamine-hydrolyzing) activity"/>
    <property type="evidence" value="ECO:0007669"/>
    <property type="project" value="UniProtKB-UniRule"/>
</dbReference>
<dbReference type="InterPro" id="IPR035686">
    <property type="entry name" value="CPSase_GATase1"/>
</dbReference>
<dbReference type="Gene3D" id="3.40.50.880">
    <property type="match status" value="1"/>
</dbReference>
<evidence type="ECO:0000313" key="14">
    <source>
        <dbReference type="Proteomes" id="UP000093080"/>
    </source>
</evidence>
<dbReference type="Pfam" id="PF00117">
    <property type="entry name" value="GATase"/>
    <property type="match status" value="1"/>
</dbReference>